<keyword evidence="7" id="KW-1185">Reference proteome</keyword>
<dbReference type="NCBIfam" id="TIGR03715">
    <property type="entry name" value="KxYKxGKxW"/>
    <property type="match status" value="1"/>
</dbReference>
<dbReference type="PROSITE" id="PS51450">
    <property type="entry name" value="LRR"/>
    <property type="match status" value="1"/>
</dbReference>
<dbReference type="SUPFAM" id="SSF52058">
    <property type="entry name" value="L domain-like"/>
    <property type="match status" value="1"/>
</dbReference>
<sequence>MLSNQGVKKHFKMYKSGRLWMIAGIATAMMTLSYSPRVYGDTVSPTSNEVSTPKTGVDNNAKSAELKPVGSDSGVVNTASTQKDITTTSAQTSSGSLDQRSNIAKDSGTSPLSESANAVSQAPVTSADSLGSGSTEKAPSSEKTASSAADVNGLSESKQITGSSEGRISAESVQASQVNSGAVSATSVRSAKPSEVRQNIETASVSGNSAISKSDTSARDLSTVGKINRTQSAIRPMALNFLTTDDTEPIDQWMPNKTLQKIVLDELRTTGKEAGSQKTWSSVNDITQSDMLLLHSLWTQGYETYIDGKTSFSLEGLQYATNLTDLNFNRTMDSNSVDGNPIIQTRGDITDLSPLKNLVNLTTLELNGNRVSDITPIAGLKKITRLVFPNNNVADLSSLNAAQYTKGLYYSGQIIEQPLVRIPDTMTYTMVNPVKPAQGITYQYAAYKGIYFALQTAIASPNTYDTYRAFLNAGPSSFDGKSIKYQNIHVQVVPDQTPKYPTDHYLTNDLNVNLAQDFGTPSYIIQDNPKTYYMISQFFAPDGLVAATILTPYDVAPNAKDVTVKYVDETGSSIADDKTLSGLVGDPYTSEALSPVPADYELTTTPNNYKGTFSDKAQTVTYVYKKVNSTITIHYKDDKGNTIKDDTTSTGKIGTAFNLTHPDIDGYDYVSTTGTPSGKYTKDSAEVTFVYKVAQSTITVHYQDDKGNTIKPDTTSTGDIGSTFNLTHPDIDGYTYQSAKGVTSGKYAGTNAEVTFVYHVNEVVPPTTPETPVTPEQPATPGTSAKPETPTIAPTNNSSDPVNLDARQGTVTVKYVTDSGQQLAPTVVMTGKQGTSYITAPVAALSTVYQLEKIPENASGLYESNNQVVIYVYKIAAPVADNSTKPLAAIKTDSVETVHHERAGVVLPPRTSNYDLPKTNQKHAATSVIGFASLGFLFGGLTFSKRRKHD</sequence>
<dbReference type="InterPro" id="IPR032675">
    <property type="entry name" value="LRR_dom_sf"/>
</dbReference>
<dbReference type="InterPro" id="IPR009459">
    <property type="entry name" value="MucBP_dom"/>
</dbReference>
<evidence type="ECO:0000259" key="5">
    <source>
        <dbReference type="Pfam" id="PF06458"/>
    </source>
</evidence>
<feature type="compositionally biased region" description="Polar residues" evidence="3">
    <location>
        <begin position="196"/>
        <end position="215"/>
    </location>
</feature>
<evidence type="ECO:0000313" key="7">
    <source>
        <dbReference type="Proteomes" id="UP001152867"/>
    </source>
</evidence>
<keyword evidence="4" id="KW-1133">Transmembrane helix</keyword>
<protein>
    <submittedName>
        <fullName evidence="6">MucBP domain-containing protein</fullName>
    </submittedName>
</protein>
<evidence type="ECO:0000256" key="1">
    <source>
        <dbReference type="ARBA" id="ARBA00022729"/>
    </source>
</evidence>
<organism evidence="6 7">
    <name type="scientific">Furfurilactobacillus milii</name>
    <dbReference type="NCBI Taxonomy" id="2888272"/>
    <lineage>
        <taxon>Bacteria</taxon>
        <taxon>Bacillati</taxon>
        <taxon>Bacillota</taxon>
        <taxon>Bacilli</taxon>
        <taxon>Lactobacillales</taxon>
        <taxon>Lactobacillaceae</taxon>
        <taxon>Furfurilactobacillus</taxon>
    </lineage>
</organism>
<dbReference type="Pfam" id="PF06458">
    <property type="entry name" value="MucBP"/>
    <property type="match status" value="4"/>
</dbReference>
<reference evidence="6" key="1">
    <citation type="submission" date="2022-06" db="EMBL/GenBank/DDBJ databases">
        <title>Antifungal cultures and metabolites of lactic acid bacteria for use in dairy fermentations.</title>
        <authorList>
            <person name="Zhao Z."/>
            <person name="Gaenzle M."/>
        </authorList>
    </citation>
    <scope>NUCLEOTIDE SEQUENCE</scope>
    <source>
        <strain evidence="6">FUA3126</strain>
    </source>
</reference>
<feature type="compositionally biased region" description="Polar residues" evidence="3">
    <location>
        <begin position="43"/>
        <end position="62"/>
    </location>
</feature>
<evidence type="ECO:0000256" key="4">
    <source>
        <dbReference type="SAM" id="Phobius"/>
    </source>
</evidence>
<feature type="domain" description="MucBP" evidence="5">
    <location>
        <begin position="630"/>
        <end position="692"/>
    </location>
</feature>
<comment type="caution">
    <text evidence="6">The sequence shown here is derived from an EMBL/GenBank/DDBJ whole genome shotgun (WGS) entry which is preliminary data.</text>
</comment>
<gene>
    <name evidence="6" type="ORF">NNA32_03140</name>
</gene>
<feature type="compositionally biased region" description="Polar residues" evidence="3">
    <location>
        <begin position="74"/>
        <end position="189"/>
    </location>
</feature>
<dbReference type="Gene3D" id="3.80.10.10">
    <property type="entry name" value="Ribonuclease Inhibitor"/>
    <property type="match status" value="1"/>
</dbReference>
<keyword evidence="4" id="KW-0812">Transmembrane</keyword>
<dbReference type="RefSeq" id="WP_178941977.1">
    <property type="nucleotide sequence ID" value="NZ_JAIWJF010000010.1"/>
</dbReference>
<dbReference type="EMBL" id="JANDJP010000002">
    <property type="protein sequence ID" value="MDF9913239.1"/>
    <property type="molecule type" value="Genomic_DNA"/>
</dbReference>
<evidence type="ECO:0000256" key="2">
    <source>
        <dbReference type="ARBA" id="ARBA00022737"/>
    </source>
</evidence>
<keyword evidence="2" id="KW-0677">Repeat</keyword>
<feature type="transmembrane region" description="Helical" evidence="4">
    <location>
        <begin position="924"/>
        <end position="943"/>
    </location>
</feature>
<proteinExistence type="predicted"/>
<name>A0ABT6DAM6_9LACO</name>
<feature type="compositionally biased region" description="Polar residues" evidence="3">
    <location>
        <begin position="792"/>
        <end position="801"/>
    </location>
</feature>
<feature type="domain" description="MucBP" evidence="5">
    <location>
        <begin position="697"/>
        <end position="758"/>
    </location>
</feature>
<dbReference type="Gene3D" id="3.10.20.320">
    <property type="entry name" value="Putative peptidoglycan bound protein (lpxtg motif)"/>
    <property type="match status" value="4"/>
</dbReference>
<dbReference type="InterPro" id="IPR022263">
    <property type="entry name" value="KxYKxGKxW"/>
</dbReference>
<dbReference type="InterPro" id="IPR001611">
    <property type="entry name" value="Leu-rich_rpt"/>
</dbReference>
<feature type="region of interest" description="Disordered" evidence="3">
    <location>
        <begin position="42"/>
        <end position="220"/>
    </location>
</feature>
<evidence type="ECO:0000256" key="3">
    <source>
        <dbReference type="SAM" id="MobiDB-lite"/>
    </source>
</evidence>
<feature type="domain" description="MucBP" evidence="5">
    <location>
        <begin position="561"/>
        <end position="625"/>
    </location>
</feature>
<keyword evidence="1" id="KW-0732">Signal</keyword>
<feature type="region of interest" description="Disordered" evidence="3">
    <location>
        <begin position="766"/>
        <end position="803"/>
    </location>
</feature>
<dbReference type="Proteomes" id="UP001152867">
    <property type="component" value="Unassembled WGS sequence"/>
</dbReference>
<evidence type="ECO:0000313" key="6">
    <source>
        <dbReference type="EMBL" id="MDF9913239.1"/>
    </source>
</evidence>
<accession>A0ABT6DAM6</accession>
<feature type="compositionally biased region" description="Low complexity" evidence="3">
    <location>
        <begin position="766"/>
        <end position="781"/>
    </location>
</feature>
<dbReference type="NCBIfam" id="TIGR01167">
    <property type="entry name" value="LPXTG_anchor"/>
    <property type="match status" value="1"/>
</dbReference>
<feature type="domain" description="MucBP" evidence="5">
    <location>
        <begin position="810"/>
        <end position="874"/>
    </location>
</feature>
<keyword evidence="4" id="KW-0472">Membrane</keyword>
<dbReference type="Pfam" id="PF19258">
    <property type="entry name" value="KxYKxGKxW_sig"/>
    <property type="match status" value="1"/>
</dbReference>